<sequence length="139" mass="15845">MSPSSHKQNEHLYKVRFRHENCKAPFDYGNETKCEFGTLLYGRDIFKGLPAVASQRVVQQCGQDHKPIRPVSKLSASIVWVERPPPDSYGGTTKTAVTEGSLETMRQRNCGDYILVEFSSDYGDGLKRRKSVLDFWKSR</sequence>
<keyword evidence="2" id="KW-1185">Reference proteome</keyword>
<comment type="caution">
    <text evidence="1">The sequence shown here is derived from an EMBL/GenBank/DDBJ whole genome shotgun (WGS) entry which is preliminary data.</text>
</comment>
<gene>
    <name evidence="1" type="ORF">NPX13_g6757</name>
</gene>
<organism evidence="1 2">
    <name type="scientific">Xylaria arbuscula</name>
    <dbReference type="NCBI Taxonomy" id="114810"/>
    <lineage>
        <taxon>Eukaryota</taxon>
        <taxon>Fungi</taxon>
        <taxon>Dikarya</taxon>
        <taxon>Ascomycota</taxon>
        <taxon>Pezizomycotina</taxon>
        <taxon>Sordariomycetes</taxon>
        <taxon>Xylariomycetidae</taxon>
        <taxon>Xylariales</taxon>
        <taxon>Xylariaceae</taxon>
        <taxon>Xylaria</taxon>
    </lineage>
</organism>
<evidence type="ECO:0000313" key="1">
    <source>
        <dbReference type="EMBL" id="KAJ3567467.1"/>
    </source>
</evidence>
<evidence type="ECO:0000313" key="2">
    <source>
        <dbReference type="Proteomes" id="UP001148614"/>
    </source>
</evidence>
<protein>
    <submittedName>
        <fullName evidence="1">Uncharacterized protein</fullName>
    </submittedName>
</protein>
<proteinExistence type="predicted"/>
<name>A0A9W8NBV3_9PEZI</name>
<dbReference type="Proteomes" id="UP001148614">
    <property type="component" value="Unassembled WGS sequence"/>
</dbReference>
<reference evidence="1" key="1">
    <citation type="submission" date="2022-07" db="EMBL/GenBank/DDBJ databases">
        <title>Genome Sequence of Xylaria arbuscula.</title>
        <authorList>
            <person name="Buettner E."/>
        </authorList>
    </citation>
    <scope>NUCLEOTIDE SEQUENCE</scope>
    <source>
        <strain evidence="1">VT107</strain>
    </source>
</reference>
<accession>A0A9W8NBV3</accession>
<dbReference type="EMBL" id="JANPWZ010001236">
    <property type="protein sequence ID" value="KAJ3567467.1"/>
    <property type="molecule type" value="Genomic_DNA"/>
</dbReference>
<dbReference type="AlphaFoldDB" id="A0A9W8NBV3"/>